<evidence type="ECO:0000313" key="1">
    <source>
        <dbReference type="EMBL" id="GAA0741441.1"/>
    </source>
</evidence>
<dbReference type="Pfam" id="PF08713">
    <property type="entry name" value="DNA_alkylation"/>
    <property type="match status" value="1"/>
</dbReference>
<organism evidence="1 2">
    <name type="scientific">Clostridium oceanicum</name>
    <dbReference type="NCBI Taxonomy" id="1543"/>
    <lineage>
        <taxon>Bacteria</taxon>
        <taxon>Bacillati</taxon>
        <taxon>Bacillota</taxon>
        <taxon>Clostridia</taxon>
        <taxon>Eubacteriales</taxon>
        <taxon>Clostridiaceae</taxon>
        <taxon>Clostridium</taxon>
    </lineage>
</organism>
<dbReference type="EMBL" id="BAAACG010000010">
    <property type="protein sequence ID" value="GAA0741441.1"/>
    <property type="molecule type" value="Genomic_DNA"/>
</dbReference>
<dbReference type="RefSeq" id="WP_343761691.1">
    <property type="nucleotide sequence ID" value="NZ_BAAACG010000010.1"/>
</dbReference>
<keyword evidence="2" id="KW-1185">Reference proteome</keyword>
<evidence type="ECO:0000313" key="2">
    <source>
        <dbReference type="Proteomes" id="UP001501510"/>
    </source>
</evidence>
<dbReference type="SUPFAM" id="SSF48371">
    <property type="entry name" value="ARM repeat"/>
    <property type="match status" value="1"/>
</dbReference>
<sequence>MINDESSVRIELENLKEEKYQKFASLLIPGCNNLIGVRIPRIRKIAKRIAKDNPITYLNETNDIYFEETMLKAFIIGNMKADIDVVLSEAEKFIPKITNWSLCDSFCSELKIVRNNREVVYSFLEKYWKSKKTYEIRTAVVLLLFHYIVDEYIDKLYGIFDYIKHDDYYVKMSVAWAVSICFVKYPQKTMDYLKNNKLDKETYNKALQKIRESRRVGKETKAIIKGMKRS</sequence>
<dbReference type="InterPro" id="IPR014825">
    <property type="entry name" value="DNA_alkylation"/>
</dbReference>
<gene>
    <name evidence="1" type="ORF">GCM10008906_22550</name>
</gene>
<name>A0ABN1JK41_9CLOT</name>
<comment type="caution">
    <text evidence="1">The sequence shown here is derived from an EMBL/GenBank/DDBJ whole genome shotgun (WGS) entry which is preliminary data.</text>
</comment>
<protein>
    <submittedName>
        <fullName evidence="1">DNA alkylation repair protein</fullName>
    </submittedName>
</protein>
<dbReference type="PANTHER" id="PTHR34070">
    <property type="entry name" value="ARMADILLO-TYPE FOLD"/>
    <property type="match status" value="1"/>
</dbReference>
<accession>A0ABN1JK41</accession>
<dbReference type="CDD" id="cd06561">
    <property type="entry name" value="AlkD_like"/>
    <property type="match status" value="1"/>
</dbReference>
<dbReference type="Proteomes" id="UP001501510">
    <property type="component" value="Unassembled WGS sequence"/>
</dbReference>
<proteinExistence type="predicted"/>
<dbReference type="Gene3D" id="1.25.10.90">
    <property type="match status" value="1"/>
</dbReference>
<reference evidence="1 2" key="1">
    <citation type="journal article" date="2019" name="Int. J. Syst. Evol. Microbiol.">
        <title>The Global Catalogue of Microorganisms (GCM) 10K type strain sequencing project: providing services to taxonomists for standard genome sequencing and annotation.</title>
        <authorList>
            <consortium name="The Broad Institute Genomics Platform"/>
            <consortium name="The Broad Institute Genome Sequencing Center for Infectious Disease"/>
            <person name="Wu L."/>
            <person name="Ma J."/>
        </authorList>
    </citation>
    <scope>NUCLEOTIDE SEQUENCE [LARGE SCALE GENOMIC DNA]</scope>
    <source>
        <strain evidence="1 2">JCM 1407</strain>
    </source>
</reference>
<dbReference type="PANTHER" id="PTHR34070:SF1">
    <property type="entry name" value="DNA ALKYLATION REPAIR PROTEIN"/>
    <property type="match status" value="1"/>
</dbReference>
<dbReference type="InterPro" id="IPR016024">
    <property type="entry name" value="ARM-type_fold"/>
</dbReference>